<dbReference type="InterPro" id="IPR005561">
    <property type="entry name" value="ANTAR"/>
</dbReference>
<dbReference type="EMBL" id="BAABGJ010000008">
    <property type="protein sequence ID" value="GAA4333329.1"/>
    <property type="molecule type" value="Genomic_DNA"/>
</dbReference>
<keyword evidence="4" id="KW-0472">Membrane</keyword>
<dbReference type="InterPro" id="IPR011006">
    <property type="entry name" value="CheY-like_superfamily"/>
</dbReference>
<sequence>MPALRPGCFTKAVLRYTAPFLTQDPCPPGLAYAARAPSARFSPPMIRLLLVLPDAETEPEPLLRLLAQADAVAIGTTTCDMLVQQASMRVPEQLLACQPRSIAALRTALRGAWAGAPPHPVSLVSGPLAPSQHEELVEAGVHAWSLAATLDAPALRALLARAQARWRREAALRDTLARSLAHLDERKWVDRAKGLLMAARGIGEDAAFGLLRGAAMHANLRVGELSRSVVEAAQWAEAINRAGQLRMLSQRLARLAAQSLAGVDARRGRALRSESATRVQDNLAHLAALPLDELSKMALATVRTAWDSLDAALDARLSPAALVTIDGSAEALLGAAEALTDALETSGGRRALRIVNLCGRQRMRAQRLAKDALLASLLGGDEWRSRLAPTMDAFEASLLELERAPLSSPEIRGALSGARDEWLRLVRGVREADRAEGRADLVRASEVLAETFDRLTASYEHSLQVIMS</sequence>
<dbReference type="Proteomes" id="UP001500975">
    <property type="component" value="Unassembled WGS sequence"/>
</dbReference>
<evidence type="ECO:0000256" key="4">
    <source>
        <dbReference type="ARBA" id="ARBA00023136"/>
    </source>
</evidence>
<evidence type="ECO:0000256" key="3">
    <source>
        <dbReference type="ARBA" id="ARBA00022989"/>
    </source>
</evidence>
<comment type="caution">
    <text evidence="6">The sequence shown here is derived from an EMBL/GenBank/DDBJ whole genome shotgun (WGS) entry which is preliminary data.</text>
</comment>
<dbReference type="InterPro" id="IPR036388">
    <property type="entry name" value="WH-like_DNA-bd_sf"/>
</dbReference>
<name>A0ABP8H289_9BURK</name>
<evidence type="ECO:0000256" key="2">
    <source>
        <dbReference type="ARBA" id="ARBA00022692"/>
    </source>
</evidence>
<keyword evidence="7" id="KW-1185">Reference proteome</keyword>
<accession>A0ABP8H289</accession>
<evidence type="ECO:0000256" key="1">
    <source>
        <dbReference type="ARBA" id="ARBA00004141"/>
    </source>
</evidence>
<protein>
    <recommendedName>
        <fullName evidence="5">ANTAR domain-containing protein</fullName>
    </recommendedName>
</protein>
<evidence type="ECO:0000259" key="5">
    <source>
        <dbReference type="PROSITE" id="PS50921"/>
    </source>
</evidence>
<organism evidence="6 7">
    <name type="scientific">Variovorax defluvii</name>
    <dbReference type="NCBI Taxonomy" id="913761"/>
    <lineage>
        <taxon>Bacteria</taxon>
        <taxon>Pseudomonadati</taxon>
        <taxon>Pseudomonadota</taxon>
        <taxon>Betaproteobacteria</taxon>
        <taxon>Burkholderiales</taxon>
        <taxon>Comamonadaceae</taxon>
        <taxon>Variovorax</taxon>
    </lineage>
</organism>
<dbReference type="Pfam" id="PF03861">
    <property type="entry name" value="ANTAR"/>
    <property type="match status" value="1"/>
</dbReference>
<dbReference type="Pfam" id="PF13675">
    <property type="entry name" value="PilJ"/>
    <property type="match status" value="2"/>
</dbReference>
<proteinExistence type="predicted"/>
<keyword evidence="2" id="KW-0812">Transmembrane</keyword>
<dbReference type="InterPro" id="IPR029095">
    <property type="entry name" value="NarX-like_N"/>
</dbReference>
<comment type="subcellular location">
    <subcellularLocation>
        <location evidence="1">Membrane</location>
        <topology evidence="1">Multi-pass membrane protein</topology>
    </subcellularLocation>
</comment>
<evidence type="ECO:0000313" key="7">
    <source>
        <dbReference type="Proteomes" id="UP001500975"/>
    </source>
</evidence>
<dbReference type="SMART" id="SM01012">
    <property type="entry name" value="ANTAR"/>
    <property type="match status" value="1"/>
</dbReference>
<evidence type="ECO:0000313" key="6">
    <source>
        <dbReference type="EMBL" id="GAA4333329.1"/>
    </source>
</evidence>
<keyword evidence="3" id="KW-1133">Transmembrane helix</keyword>
<gene>
    <name evidence="6" type="ORF">GCM10023165_08390</name>
</gene>
<dbReference type="Gene3D" id="1.10.10.10">
    <property type="entry name" value="Winged helix-like DNA-binding domain superfamily/Winged helix DNA-binding domain"/>
    <property type="match status" value="1"/>
</dbReference>
<reference evidence="7" key="1">
    <citation type="journal article" date="2019" name="Int. J. Syst. Evol. Microbiol.">
        <title>The Global Catalogue of Microorganisms (GCM) 10K type strain sequencing project: providing services to taxonomists for standard genome sequencing and annotation.</title>
        <authorList>
            <consortium name="The Broad Institute Genomics Platform"/>
            <consortium name="The Broad Institute Genome Sequencing Center for Infectious Disease"/>
            <person name="Wu L."/>
            <person name="Ma J."/>
        </authorList>
    </citation>
    <scope>NUCLEOTIDE SEQUENCE [LARGE SCALE GENOMIC DNA]</scope>
    <source>
        <strain evidence="7">JCM 17804</strain>
    </source>
</reference>
<feature type="domain" description="ANTAR" evidence="5">
    <location>
        <begin position="169"/>
        <end position="230"/>
    </location>
</feature>
<dbReference type="SUPFAM" id="SSF52172">
    <property type="entry name" value="CheY-like"/>
    <property type="match status" value="1"/>
</dbReference>
<dbReference type="PROSITE" id="PS50921">
    <property type="entry name" value="ANTAR"/>
    <property type="match status" value="1"/>
</dbReference>